<proteinExistence type="predicted"/>
<dbReference type="AlphaFoldDB" id="A0A8S4RL56"/>
<reference evidence="1" key="1">
    <citation type="submission" date="2022-03" db="EMBL/GenBank/DDBJ databases">
        <authorList>
            <person name="Lindestad O."/>
        </authorList>
    </citation>
    <scope>NUCLEOTIDE SEQUENCE</scope>
</reference>
<comment type="caution">
    <text evidence="1">The sequence shown here is derived from an EMBL/GenBank/DDBJ whole genome shotgun (WGS) entry which is preliminary data.</text>
</comment>
<sequence length="90" mass="10023">MSHLTGNRYSPRGVILEAKPYGTMRYGGKANGIECNASYTSRKQMGAAFFSRRGSKACTSKQKIISVMIIRKATECDEQKQTKLRLGTEQ</sequence>
<dbReference type="EMBL" id="CAKXAJ010025321">
    <property type="protein sequence ID" value="CAH2238090.1"/>
    <property type="molecule type" value="Genomic_DNA"/>
</dbReference>
<accession>A0A8S4RL56</accession>
<keyword evidence="2" id="KW-1185">Reference proteome</keyword>
<evidence type="ECO:0000313" key="1">
    <source>
        <dbReference type="EMBL" id="CAH2238090.1"/>
    </source>
</evidence>
<name>A0A8S4RL56_9NEOP</name>
<dbReference type="Proteomes" id="UP000838756">
    <property type="component" value="Unassembled WGS sequence"/>
</dbReference>
<evidence type="ECO:0000313" key="2">
    <source>
        <dbReference type="Proteomes" id="UP000838756"/>
    </source>
</evidence>
<protein>
    <submittedName>
        <fullName evidence="1">Jg18473 protein</fullName>
    </submittedName>
</protein>
<organism evidence="1 2">
    <name type="scientific">Pararge aegeria aegeria</name>
    <dbReference type="NCBI Taxonomy" id="348720"/>
    <lineage>
        <taxon>Eukaryota</taxon>
        <taxon>Metazoa</taxon>
        <taxon>Ecdysozoa</taxon>
        <taxon>Arthropoda</taxon>
        <taxon>Hexapoda</taxon>
        <taxon>Insecta</taxon>
        <taxon>Pterygota</taxon>
        <taxon>Neoptera</taxon>
        <taxon>Endopterygota</taxon>
        <taxon>Lepidoptera</taxon>
        <taxon>Glossata</taxon>
        <taxon>Ditrysia</taxon>
        <taxon>Papilionoidea</taxon>
        <taxon>Nymphalidae</taxon>
        <taxon>Satyrinae</taxon>
        <taxon>Satyrini</taxon>
        <taxon>Parargina</taxon>
        <taxon>Pararge</taxon>
    </lineage>
</organism>
<gene>
    <name evidence="1" type="primary">jg18473</name>
    <name evidence="1" type="ORF">PAEG_LOCUS15243</name>
</gene>